<name>A0A0M3IRH6_ASCLU</name>
<evidence type="ECO:0000313" key="1">
    <source>
        <dbReference type="Proteomes" id="UP000036681"/>
    </source>
</evidence>
<proteinExistence type="predicted"/>
<protein>
    <submittedName>
        <fullName evidence="2">SH2 domain-containing protein</fullName>
    </submittedName>
</protein>
<evidence type="ECO:0000313" key="2">
    <source>
        <dbReference type="WBParaSite" id="ALUE_0002135401-mRNA-1"/>
    </source>
</evidence>
<dbReference type="AlphaFoldDB" id="A0A0M3IRH6"/>
<keyword evidence="1" id="KW-1185">Reference proteome</keyword>
<organism evidence="1 2">
    <name type="scientific">Ascaris lumbricoides</name>
    <name type="common">Giant roundworm</name>
    <dbReference type="NCBI Taxonomy" id="6252"/>
    <lineage>
        <taxon>Eukaryota</taxon>
        <taxon>Metazoa</taxon>
        <taxon>Ecdysozoa</taxon>
        <taxon>Nematoda</taxon>
        <taxon>Chromadorea</taxon>
        <taxon>Rhabditida</taxon>
        <taxon>Spirurina</taxon>
        <taxon>Ascaridomorpha</taxon>
        <taxon>Ascaridoidea</taxon>
        <taxon>Ascarididae</taxon>
        <taxon>Ascaris</taxon>
    </lineage>
</organism>
<dbReference type="Proteomes" id="UP000036681">
    <property type="component" value="Unplaced"/>
</dbReference>
<reference evidence="2" key="1">
    <citation type="submission" date="2017-02" db="UniProtKB">
        <authorList>
            <consortium name="WormBaseParasite"/>
        </authorList>
    </citation>
    <scope>IDENTIFICATION</scope>
</reference>
<dbReference type="WBParaSite" id="ALUE_0002135401-mRNA-1">
    <property type="protein sequence ID" value="ALUE_0002135401-mRNA-1"/>
    <property type="gene ID" value="ALUE_0002135401"/>
</dbReference>
<accession>A0A0M3IRH6</accession>
<sequence length="62" mass="7046">MVLPFPWPNGYGLFTLVVRGHFVVGLKTPQFPGKAAVTRTFMLREHSVARSRIPHPPARIHR</sequence>